<reference evidence="1" key="1">
    <citation type="submission" date="2020-06" db="EMBL/GenBank/DDBJ databases">
        <authorList>
            <consortium name="Plant Systems Biology data submission"/>
        </authorList>
    </citation>
    <scope>NUCLEOTIDE SEQUENCE</scope>
    <source>
        <strain evidence="1">D6</strain>
    </source>
</reference>
<dbReference type="EMBL" id="CAICTM010000016">
    <property type="protein sequence ID" value="CAB9497197.1"/>
    <property type="molecule type" value="Genomic_DNA"/>
</dbReference>
<name>A0A9N8D6B3_9STRA</name>
<keyword evidence="2" id="KW-1185">Reference proteome</keyword>
<sequence>MSVCSLCGGDRVTSTQRRKPRAIRRCSSCILKSNSCPSICSTAYSSHEEDPQSICDDYPEGISVDVIGNNGATIQQTQTNFGRSIHSEHDSNYSIVIDNERRQKSHKGKEERERIAVIVKVDGRKVSPSPILIGKQREIHGFTLTRTTVERHARGEDKNDYEIRKKTALFRTVSSGDEWSKRRGKIDSKSGTIELEFFRLKMSTIQPGVRTRKQRAVQQSSSPGRAREGLVSTRFGETVTETDGFHRGKGNKKPVADHSKSLGKIKLFLCDRRVATFGDHLR</sequence>
<protein>
    <submittedName>
        <fullName evidence="1">Uncharacterized protein</fullName>
    </submittedName>
</protein>
<dbReference type="AlphaFoldDB" id="A0A9N8D6B3"/>
<proteinExistence type="predicted"/>
<evidence type="ECO:0000313" key="1">
    <source>
        <dbReference type="EMBL" id="CAB9497197.1"/>
    </source>
</evidence>
<gene>
    <name evidence="1" type="ORF">SEMRO_16_G011500.1</name>
</gene>
<dbReference type="Proteomes" id="UP001153069">
    <property type="component" value="Unassembled WGS sequence"/>
</dbReference>
<comment type="caution">
    <text evidence="1">The sequence shown here is derived from an EMBL/GenBank/DDBJ whole genome shotgun (WGS) entry which is preliminary data.</text>
</comment>
<evidence type="ECO:0000313" key="2">
    <source>
        <dbReference type="Proteomes" id="UP001153069"/>
    </source>
</evidence>
<organism evidence="1 2">
    <name type="scientific">Seminavis robusta</name>
    <dbReference type="NCBI Taxonomy" id="568900"/>
    <lineage>
        <taxon>Eukaryota</taxon>
        <taxon>Sar</taxon>
        <taxon>Stramenopiles</taxon>
        <taxon>Ochrophyta</taxon>
        <taxon>Bacillariophyta</taxon>
        <taxon>Bacillariophyceae</taxon>
        <taxon>Bacillariophycidae</taxon>
        <taxon>Naviculales</taxon>
        <taxon>Naviculaceae</taxon>
        <taxon>Seminavis</taxon>
    </lineage>
</organism>
<accession>A0A9N8D6B3</accession>